<protein>
    <submittedName>
        <fullName evidence="2">VIR protein</fullName>
    </submittedName>
</protein>
<evidence type="ECO:0000313" key="2">
    <source>
        <dbReference type="EMBL" id="VUZ99325.1"/>
    </source>
</evidence>
<name>A0A565A424_PLAVI</name>
<keyword evidence="1" id="KW-1133">Transmembrane helix</keyword>
<keyword evidence="1" id="KW-0812">Transmembrane</keyword>
<feature type="transmembrane region" description="Helical" evidence="1">
    <location>
        <begin position="250"/>
        <end position="270"/>
    </location>
</feature>
<accession>A0A565A424</accession>
<dbReference type="EMBL" id="FLZR02000001">
    <property type="protein sequence ID" value="VUZ99325.1"/>
    <property type="molecule type" value="Genomic_DNA"/>
</dbReference>
<dbReference type="OrthoDB" id="388014at2759"/>
<organism evidence="2">
    <name type="scientific">Plasmodium vivax</name>
    <name type="common">malaria parasite P. vivax</name>
    <dbReference type="NCBI Taxonomy" id="5855"/>
    <lineage>
        <taxon>Eukaryota</taxon>
        <taxon>Sar</taxon>
        <taxon>Alveolata</taxon>
        <taxon>Apicomplexa</taxon>
        <taxon>Aconoidasida</taxon>
        <taxon>Haemosporida</taxon>
        <taxon>Plasmodiidae</taxon>
        <taxon>Plasmodium</taxon>
        <taxon>Plasmodium (Plasmodium)</taxon>
    </lineage>
</organism>
<evidence type="ECO:0000256" key="1">
    <source>
        <dbReference type="SAM" id="Phobius"/>
    </source>
</evidence>
<dbReference type="VEuPathDB" id="PlasmoDB:PVPAM_130014200"/>
<sequence>MGPKSESNEYEFFENMDKVHIYKAVNLVNNGTFDNSSPENGLFINCNYKSFKDFDKKVCNKFNNLISLICNSKSSLDKNSALNNSDYKYLNFWVNREISSKGSNDNVTIEEFSNNTKDENKQCINKDILSSVLIYIYPNELKRMKILDNLYQHYYEMHEIIFSNTSEKNGECLEFSQKCVAEYKTAITKYGNTKDNFYNALMKYENNYIKLHAEAVRKNTSFEEYIEKIPIEYKISDLSFYSAEYERKKIILISLLGSALAIISILIYFYKFTLLGTRMCARARNKKKKFRSKDDTNNALQCFDDFCHSNSNNKMYDLAYNTV</sequence>
<keyword evidence="1" id="KW-0472">Membrane</keyword>
<dbReference type="AlphaFoldDB" id="A0A565A424"/>
<dbReference type="VEuPathDB" id="PlasmoDB:PVP01_0000400"/>
<dbReference type="VEuPathDB" id="PlasmoDB:PVW1_000018800"/>
<proteinExistence type="predicted"/>
<reference evidence="2" key="1">
    <citation type="submission" date="2016-07" db="EMBL/GenBank/DDBJ databases">
        <authorList>
            <consortium name="Pathogen Informatics"/>
        </authorList>
    </citation>
    <scope>NUCLEOTIDE SEQUENCE</scope>
</reference>
<dbReference type="Proteomes" id="UP000220605">
    <property type="component" value="Unassembled WGS sequence"/>
</dbReference>
<gene>
    <name evidence="2" type="ORF">PVP01_0000400</name>
</gene>